<dbReference type="GO" id="GO:0006260">
    <property type="term" value="P:DNA replication"/>
    <property type="evidence" value="ECO:0007669"/>
    <property type="project" value="UniProtKB-KW"/>
</dbReference>
<keyword evidence="6" id="KW-1185">Reference proteome</keyword>
<dbReference type="PANTHER" id="PTHR44360:SF1">
    <property type="entry name" value="DNAJ HOMOLOG SUBFAMILY B MEMBER 9"/>
    <property type="match status" value="1"/>
</dbReference>
<dbReference type="PRINTS" id="PR00625">
    <property type="entry name" value="JDOMAIN"/>
</dbReference>
<dbReference type="GO" id="GO:0036503">
    <property type="term" value="P:ERAD pathway"/>
    <property type="evidence" value="ECO:0007669"/>
    <property type="project" value="TreeGrafter"/>
</dbReference>
<reference evidence="5" key="1">
    <citation type="submission" date="2017-04" db="EMBL/GenBank/DDBJ databases">
        <title>Complete Genome Sequences of Twelve Strains of a Stable Defined Moderately Diverse Mouse Microbiota 2 (sDMDMm2).</title>
        <authorList>
            <person name="Uchimura Y."/>
            <person name="Wyss M."/>
            <person name="Brugiroux S."/>
            <person name="Limenitakis J.P."/>
            <person name="Stecher B."/>
            <person name="McCoy K.D."/>
            <person name="Macpherson A.J."/>
        </authorList>
    </citation>
    <scope>NUCLEOTIDE SEQUENCE</scope>
    <source>
        <strain evidence="5">YL58</strain>
    </source>
</reference>
<feature type="domain" description="J" evidence="4">
    <location>
        <begin position="4"/>
        <end position="83"/>
    </location>
</feature>
<dbReference type="AlphaFoldDB" id="A0A1C7IDB3"/>
<feature type="region of interest" description="Disordered" evidence="3">
    <location>
        <begin position="64"/>
        <end position="87"/>
    </location>
</feature>
<accession>A0A1C7IDB3</accession>
<evidence type="ECO:0000313" key="6">
    <source>
        <dbReference type="Proteomes" id="UP000092574"/>
    </source>
</evidence>
<dbReference type="Gene3D" id="1.25.40.10">
    <property type="entry name" value="Tetratricopeptide repeat domain"/>
    <property type="match status" value="1"/>
</dbReference>
<evidence type="ECO:0000256" key="2">
    <source>
        <dbReference type="ARBA" id="ARBA00023186"/>
    </source>
</evidence>
<dbReference type="CDD" id="cd06257">
    <property type="entry name" value="DnaJ"/>
    <property type="match status" value="1"/>
</dbReference>
<name>A0A1C7IDB3_9FIRM</name>
<dbReference type="KEGG" id="byl:A4V09_10675"/>
<dbReference type="RefSeq" id="WP_065542367.1">
    <property type="nucleotide sequence ID" value="NZ_CP015405.2"/>
</dbReference>
<dbReference type="SUPFAM" id="SSF46565">
    <property type="entry name" value="Chaperone J-domain"/>
    <property type="match status" value="1"/>
</dbReference>
<organism evidence="5 6">
    <name type="scientific">Blautia pseudococcoides</name>
    <dbReference type="NCBI Taxonomy" id="1796616"/>
    <lineage>
        <taxon>Bacteria</taxon>
        <taxon>Bacillati</taxon>
        <taxon>Bacillota</taxon>
        <taxon>Clostridia</taxon>
        <taxon>Lachnospirales</taxon>
        <taxon>Lachnospiraceae</taxon>
        <taxon>Blautia</taxon>
    </lineage>
</organism>
<dbReference type="OrthoDB" id="9779889at2"/>
<dbReference type="STRING" id="1796616.A4V09_10675"/>
<sequence>MINNPYEVLGVSQNASNDEIKRAYRDLSRKYHPDSYVDNPLAGLAEEKFKEVQEAYDQIMRERDGGYQSGYGSGSGSSYSSGGYSQQNYASQEDGVQLQAAANYLNARQYQQALNVLSRIQNRSAQWYYLSAVANMGMGNNVNALNMARQASSMEPGNPEYSNLVNRLQWNSQRYQGGGSPYANNGGSSCGTGNFCCDLWCADSLCECMGGDLCPCL</sequence>
<dbReference type="SMART" id="SM00271">
    <property type="entry name" value="DnaJ"/>
    <property type="match status" value="1"/>
</dbReference>
<dbReference type="InterPro" id="IPR011990">
    <property type="entry name" value="TPR-like_helical_dom_sf"/>
</dbReference>
<dbReference type="EMBL" id="CP015405">
    <property type="protein sequence ID" value="ANU76192.1"/>
    <property type="molecule type" value="Genomic_DNA"/>
</dbReference>
<dbReference type="InterPro" id="IPR036869">
    <property type="entry name" value="J_dom_sf"/>
</dbReference>
<gene>
    <name evidence="5" type="ORF">A4V09_10675</name>
</gene>
<dbReference type="InterPro" id="IPR001623">
    <property type="entry name" value="DnaJ_domain"/>
</dbReference>
<dbReference type="InterPro" id="IPR051948">
    <property type="entry name" value="Hsp70_co-chaperone_J-domain"/>
</dbReference>
<dbReference type="Gene3D" id="1.10.287.110">
    <property type="entry name" value="DnaJ domain"/>
    <property type="match status" value="1"/>
</dbReference>
<dbReference type="PROSITE" id="PS50076">
    <property type="entry name" value="DNAJ_2"/>
    <property type="match status" value="1"/>
</dbReference>
<dbReference type="SUPFAM" id="SSF48452">
    <property type="entry name" value="TPR-like"/>
    <property type="match status" value="1"/>
</dbReference>
<feature type="compositionally biased region" description="Low complexity" evidence="3">
    <location>
        <begin position="76"/>
        <end position="87"/>
    </location>
</feature>
<evidence type="ECO:0000256" key="3">
    <source>
        <dbReference type="SAM" id="MobiDB-lite"/>
    </source>
</evidence>
<keyword evidence="2" id="KW-0143">Chaperone</keyword>
<dbReference type="Proteomes" id="UP000092574">
    <property type="component" value="Chromosome"/>
</dbReference>
<keyword evidence="1" id="KW-0235">DNA replication</keyword>
<dbReference type="PANTHER" id="PTHR44360">
    <property type="entry name" value="DNAJ HOMOLOG SUBFAMILY B MEMBER 9"/>
    <property type="match status" value="1"/>
</dbReference>
<dbReference type="GO" id="GO:0051087">
    <property type="term" value="F:protein-folding chaperone binding"/>
    <property type="evidence" value="ECO:0007669"/>
    <property type="project" value="TreeGrafter"/>
</dbReference>
<evidence type="ECO:0000313" key="5">
    <source>
        <dbReference type="EMBL" id="ANU76192.1"/>
    </source>
</evidence>
<dbReference type="GO" id="GO:0051787">
    <property type="term" value="F:misfolded protein binding"/>
    <property type="evidence" value="ECO:0007669"/>
    <property type="project" value="TreeGrafter"/>
</dbReference>
<evidence type="ECO:0000259" key="4">
    <source>
        <dbReference type="PROSITE" id="PS50076"/>
    </source>
</evidence>
<evidence type="ECO:0000256" key="1">
    <source>
        <dbReference type="ARBA" id="ARBA00022705"/>
    </source>
</evidence>
<proteinExistence type="predicted"/>
<dbReference type="Pfam" id="PF00226">
    <property type="entry name" value="DnaJ"/>
    <property type="match status" value="1"/>
</dbReference>
<protein>
    <submittedName>
        <fullName evidence="5">Molecular chaperone DnaJ</fullName>
    </submittedName>
</protein>